<evidence type="ECO:0000313" key="1">
    <source>
        <dbReference type="EMBL" id="CAB0039535.1"/>
    </source>
</evidence>
<protein>
    <submittedName>
        <fullName evidence="1">Uncharacterized protein</fullName>
    </submittedName>
</protein>
<gene>
    <name evidence="1" type="ORF">TBRA_LOCUS11275</name>
</gene>
<name>A0A6H5IQC7_9HYME</name>
<keyword evidence="2" id="KW-1185">Reference proteome</keyword>
<reference evidence="1 2" key="1">
    <citation type="submission" date="2020-02" db="EMBL/GenBank/DDBJ databases">
        <authorList>
            <person name="Ferguson B K."/>
        </authorList>
    </citation>
    <scope>NUCLEOTIDE SEQUENCE [LARGE SCALE GENOMIC DNA]</scope>
</reference>
<accession>A0A6H5IQC7</accession>
<dbReference type="EMBL" id="CADCXV010000968">
    <property type="protein sequence ID" value="CAB0039535.1"/>
    <property type="molecule type" value="Genomic_DNA"/>
</dbReference>
<evidence type="ECO:0000313" key="2">
    <source>
        <dbReference type="Proteomes" id="UP000479190"/>
    </source>
</evidence>
<organism evidence="1 2">
    <name type="scientific">Trichogramma brassicae</name>
    <dbReference type="NCBI Taxonomy" id="86971"/>
    <lineage>
        <taxon>Eukaryota</taxon>
        <taxon>Metazoa</taxon>
        <taxon>Ecdysozoa</taxon>
        <taxon>Arthropoda</taxon>
        <taxon>Hexapoda</taxon>
        <taxon>Insecta</taxon>
        <taxon>Pterygota</taxon>
        <taxon>Neoptera</taxon>
        <taxon>Endopterygota</taxon>
        <taxon>Hymenoptera</taxon>
        <taxon>Apocrita</taxon>
        <taxon>Proctotrupomorpha</taxon>
        <taxon>Chalcidoidea</taxon>
        <taxon>Trichogrammatidae</taxon>
        <taxon>Trichogramma</taxon>
    </lineage>
</organism>
<feature type="non-terminal residue" evidence="1">
    <location>
        <position position="1"/>
    </location>
</feature>
<proteinExistence type="predicted"/>
<sequence>IVIIDTFTACKSSITVQVNGQELFIKTGKCNNFTTIRKSKLIKFSVKYLCKSEIKTIFKSRTEDIWSSLFLAYARYYLLKFSLGERKEQTFESTAPGSRRFLQNENVYDYCLGRALRIGKDIFIKYMNGYDIV</sequence>
<dbReference type="Proteomes" id="UP000479190">
    <property type="component" value="Unassembled WGS sequence"/>
</dbReference>
<dbReference type="AlphaFoldDB" id="A0A6H5IQC7"/>